<dbReference type="SUPFAM" id="SSF56219">
    <property type="entry name" value="DNase I-like"/>
    <property type="match status" value="1"/>
</dbReference>
<dbReference type="InterPro" id="IPR005135">
    <property type="entry name" value="Endo/exonuclease/phosphatase"/>
</dbReference>
<dbReference type="GO" id="GO:0003964">
    <property type="term" value="F:RNA-directed DNA polymerase activity"/>
    <property type="evidence" value="ECO:0007669"/>
    <property type="project" value="UniProtKB-KW"/>
</dbReference>
<accession>A0A8X6IN51</accession>
<dbReference type="OrthoDB" id="6437356at2759"/>
<evidence type="ECO:0000256" key="1">
    <source>
        <dbReference type="SAM" id="MobiDB-lite"/>
    </source>
</evidence>
<dbReference type="AlphaFoldDB" id="A0A8X6IN51"/>
<name>A0A8X6IN51_NEPPI</name>
<dbReference type="Pfam" id="PF03372">
    <property type="entry name" value="Exo_endo_phos"/>
    <property type="match status" value="1"/>
</dbReference>
<dbReference type="PANTHER" id="PTHR33273">
    <property type="entry name" value="DOMAIN-CONTAINING PROTEIN, PUTATIVE-RELATED"/>
    <property type="match status" value="1"/>
</dbReference>
<comment type="caution">
    <text evidence="3">The sequence shown here is derived from an EMBL/GenBank/DDBJ whole genome shotgun (WGS) entry which is preliminary data.</text>
</comment>
<feature type="region of interest" description="Disordered" evidence="1">
    <location>
        <begin position="1"/>
        <end position="23"/>
    </location>
</feature>
<evidence type="ECO:0000259" key="2">
    <source>
        <dbReference type="Pfam" id="PF03372"/>
    </source>
</evidence>
<keyword evidence="3" id="KW-0548">Nucleotidyltransferase</keyword>
<keyword evidence="4" id="KW-1185">Reference proteome</keyword>
<dbReference type="Gene3D" id="3.60.10.10">
    <property type="entry name" value="Endonuclease/exonuclease/phosphatase"/>
    <property type="match status" value="1"/>
</dbReference>
<dbReference type="InterPro" id="IPR036691">
    <property type="entry name" value="Endo/exonu/phosph_ase_sf"/>
</dbReference>
<proteinExistence type="predicted"/>
<dbReference type="EMBL" id="BMAW01046037">
    <property type="protein sequence ID" value="GFS53099.1"/>
    <property type="molecule type" value="Genomic_DNA"/>
</dbReference>
<dbReference type="Proteomes" id="UP000887013">
    <property type="component" value="Unassembled WGS sequence"/>
</dbReference>
<feature type="compositionally biased region" description="Basic and acidic residues" evidence="1">
    <location>
        <begin position="9"/>
        <end position="21"/>
    </location>
</feature>
<dbReference type="PROSITE" id="PS00726">
    <property type="entry name" value="AP_NUCLEASE_F1_1"/>
    <property type="match status" value="1"/>
</dbReference>
<dbReference type="GO" id="GO:0006281">
    <property type="term" value="P:DNA repair"/>
    <property type="evidence" value="ECO:0007669"/>
    <property type="project" value="InterPro"/>
</dbReference>
<dbReference type="GO" id="GO:0004519">
    <property type="term" value="F:endonuclease activity"/>
    <property type="evidence" value="ECO:0007669"/>
    <property type="project" value="InterPro"/>
</dbReference>
<dbReference type="GO" id="GO:0003677">
    <property type="term" value="F:DNA binding"/>
    <property type="evidence" value="ECO:0007669"/>
    <property type="project" value="InterPro"/>
</dbReference>
<reference evidence="3" key="1">
    <citation type="submission" date="2020-08" db="EMBL/GenBank/DDBJ databases">
        <title>Multicomponent nature underlies the extraordinary mechanical properties of spider dragline silk.</title>
        <authorList>
            <person name="Kono N."/>
            <person name="Nakamura H."/>
            <person name="Mori M."/>
            <person name="Yoshida Y."/>
            <person name="Ohtoshi R."/>
            <person name="Malay A.D."/>
            <person name="Moran D.A.P."/>
            <person name="Tomita M."/>
            <person name="Numata K."/>
            <person name="Arakawa K."/>
        </authorList>
    </citation>
    <scope>NUCLEOTIDE SEQUENCE</scope>
</reference>
<dbReference type="PANTHER" id="PTHR33273:SF2">
    <property type="entry name" value="ENDONUCLEASE_EXONUCLEASE_PHOSPHATASE DOMAIN-CONTAINING PROTEIN"/>
    <property type="match status" value="1"/>
</dbReference>
<keyword evidence="3" id="KW-0808">Transferase</keyword>
<dbReference type="InterPro" id="IPR020847">
    <property type="entry name" value="AP_endonuclease_F1_BS"/>
</dbReference>
<organism evidence="3 4">
    <name type="scientific">Nephila pilipes</name>
    <name type="common">Giant wood spider</name>
    <name type="synonym">Nephila maculata</name>
    <dbReference type="NCBI Taxonomy" id="299642"/>
    <lineage>
        <taxon>Eukaryota</taxon>
        <taxon>Metazoa</taxon>
        <taxon>Ecdysozoa</taxon>
        <taxon>Arthropoda</taxon>
        <taxon>Chelicerata</taxon>
        <taxon>Arachnida</taxon>
        <taxon>Araneae</taxon>
        <taxon>Araneomorphae</taxon>
        <taxon>Entelegynae</taxon>
        <taxon>Araneoidea</taxon>
        <taxon>Nephilidae</taxon>
        <taxon>Nephila</taxon>
    </lineage>
</organism>
<sequence length="575" mass="65411">MDSAPSSSEMERENENGEKKSPASQEVFNIVNIGYLRVKIEAVKISQRPLESYRQATPQISYSQILSGQTTVHPAPVQNSTASPSSGNFGEIFRAVMAIASDANVDEQLFARAFRESRARLPRPTPTLKFNRDVHDISLGFWNANGLRSKIDEVRDFVTEQNFDLFLVQETKLQAGHEPQIANYRLHKDDRTPRIDGGTAIYCKSNYEHCRVLLPRLQYIDATAIEIKINNYPPLRIISAYIRNTPLNRCLFPEEDFIKLINSSQNVIIVGDMNARHKDWHDSRSNTFGFKLKNIISRTTGARVVAPYTPTHINPRSRPGARDSIIGLAIFKNIPFNYDIRVIHDLSSDHLPVILTLNTNSTFLKLPEQLSTNWENFKFILNSNPLPIPNTSSNEDIENSIEQIGVTISEALVTASKPKFKPPPLRLPIEIRNKIRRKNYVRRVWQRCRNPALKSELRALSNEIKREIQHFSQERWGKHIEGLSPDTNTLWRETPRLKKPFHTIPPLKGALGSVSVAPILWVEVIADSLQKQFEPNEGENPRFSAHTTRKVQGFLASPTCLEDRRGGPHSQAPFR</sequence>
<evidence type="ECO:0000313" key="3">
    <source>
        <dbReference type="EMBL" id="GFS53099.1"/>
    </source>
</evidence>
<keyword evidence="3" id="KW-0695">RNA-directed DNA polymerase</keyword>
<gene>
    <name evidence="3" type="primary">X-element ORF2</name>
    <name evidence="3" type="ORF">NPIL_78141</name>
</gene>
<evidence type="ECO:0000313" key="4">
    <source>
        <dbReference type="Proteomes" id="UP000887013"/>
    </source>
</evidence>
<feature type="domain" description="Endonuclease/exonuclease/phosphatase" evidence="2">
    <location>
        <begin position="142"/>
        <end position="319"/>
    </location>
</feature>
<protein>
    <submittedName>
        <fullName evidence="3">Probable RNA-directed DNA polymerase from transposon X-element</fullName>
    </submittedName>
</protein>